<reference evidence="11 12" key="1">
    <citation type="submission" date="2016-10" db="EMBL/GenBank/DDBJ databases">
        <authorList>
            <person name="de Groot N.N."/>
        </authorList>
    </citation>
    <scope>NUCLEOTIDE SEQUENCE [LARGE SCALE GENOMIC DNA]</scope>
    <source>
        <strain evidence="11 12">CGMCC 1.6848</strain>
    </source>
</reference>
<feature type="binding site" description="axial binding residue" evidence="8">
    <location>
        <position position="83"/>
    </location>
    <ligand>
        <name>heme c</name>
        <dbReference type="ChEBI" id="CHEBI:61717"/>
    </ligand>
    <ligandPart>
        <name>Fe</name>
        <dbReference type="ChEBI" id="CHEBI:18248"/>
    </ligandPart>
</feature>
<proteinExistence type="predicted"/>
<evidence type="ECO:0000256" key="8">
    <source>
        <dbReference type="PIRSR" id="PIRSR602324-1"/>
    </source>
</evidence>
<dbReference type="InterPro" id="IPR009056">
    <property type="entry name" value="Cyt_c-like_dom"/>
</dbReference>
<dbReference type="GO" id="GO:0009055">
    <property type="term" value="F:electron transfer activity"/>
    <property type="evidence" value="ECO:0007669"/>
    <property type="project" value="InterPro"/>
</dbReference>
<keyword evidence="6 8" id="KW-0408">Iron</keyword>
<dbReference type="PRINTS" id="PR00606">
    <property type="entry name" value="CYTCHROMECID"/>
</dbReference>
<evidence type="ECO:0000313" key="12">
    <source>
        <dbReference type="Proteomes" id="UP000199040"/>
    </source>
</evidence>
<gene>
    <name evidence="11" type="ORF">SAMN04487959_11188</name>
</gene>
<evidence type="ECO:0000256" key="3">
    <source>
        <dbReference type="ARBA" id="ARBA00022617"/>
    </source>
</evidence>
<evidence type="ECO:0000256" key="2">
    <source>
        <dbReference type="ARBA" id="ARBA00022448"/>
    </source>
</evidence>
<evidence type="ECO:0000256" key="1">
    <source>
        <dbReference type="ARBA" id="ARBA00021020"/>
    </source>
</evidence>
<accession>A0A1I3DKA4</accession>
<dbReference type="GO" id="GO:0005506">
    <property type="term" value="F:iron ion binding"/>
    <property type="evidence" value="ECO:0007669"/>
    <property type="project" value="InterPro"/>
</dbReference>
<dbReference type="AlphaFoldDB" id="A0A1I3DKA4"/>
<feature type="chain" id="PRO_5011481519" description="Cytochrome c-551" evidence="9">
    <location>
        <begin position="23"/>
        <end position="105"/>
    </location>
</feature>
<dbReference type="PROSITE" id="PS51007">
    <property type="entry name" value="CYTC"/>
    <property type="match status" value="1"/>
</dbReference>
<organism evidence="11 12">
    <name type="scientific">Modicisalibacter xianhensis</name>
    <dbReference type="NCBI Taxonomy" id="442341"/>
    <lineage>
        <taxon>Bacteria</taxon>
        <taxon>Pseudomonadati</taxon>
        <taxon>Pseudomonadota</taxon>
        <taxon>Gammaproteobacteria</taxon>
        <taxon>Oceanospirillales</taxon>
        <taxon>Halomonadaceae</taxon>
        <taxon>Modicisalibacter</taxon>
    </lineage>
</organism>
<dbReference type="Gene3D" id="1.10.760.10">
    <property type="entry name" value="Cytochrome c-like domain"/>
    <property type="match status" value="1"/>
</dbReference>
<keyword evidence="5" id="KW-0249">Electron transport</keyword>
<name>A0A1I3DKA4_9GAMM</name>
<evidence type="ECO:0000313" key="11">
    <source>
        <dbReference type="EMBL" id="SFH87145.1"/>
    </source>
</evidence>
<keyword evidence="4 8" id="KW-0479">Metal-binding</keyword>
<keyword evidence="3 8" id="KW-0349">Heme</keyword>
<dbReference type="InterPro" id="IPR002324">
    <property type="entry name" value="Cyt_c_ID"/>
</dbReference>
<dbReference type="Proteomes" id="UP000199040">
    <property type="component" value="Unassembled WGS sequence"/>
</dbReference>
<evidence type="ECO:0000256" key="9">
    <source>
        <dbReference type="SAM" id="SignalP"/>
    </source>
</evidence>
<evidence type="ECO:0000256" key="7">
    <source>
        <dbReference type="ARBA" id="ARBA00031244"/>
    </source>
</evidence>
<evidence type="ECO:0000256" key="6">
    <source>
        <dbReference type="ARBA" id="ARBA00023004"/>
    </source>
</evidence>
<dbReference type="STRING" id="442341.SAMN04487959_11188"/>
<dbReference type="SUPFAM" id="SSF46626">
    <property type="entry name" value="Cytochrome c"/>
    <property type="match status" value="1"/>
</dbReference>
<feature type="signal peptide" evidence="9">
    <location>
        <begin position="1"/>
        <end position="22"/>
    </location>
</feature>
<evidence type="ECO:0000256" key="4">
    <source>
        <dbReference type="ARBA" id="ARBA00022723"/>
    </source>
</evidence>
<sequence length="105" mass="11184">MKKFLLPLLALGGTLIASSALAVDGETLYKTKVCAACHAIDTKMVGPAYTDVAEKYAGQDDAVATLMDSIMNGSQGKWGPIPMSPNAVTEEEAKILAEWILQQKK</sequence>
<dbReference type="EMBL" id="FOPY01000011">
    <property type="protein sequence ID" value="SFH87145.1"/>
    <property type="molecule type" value="Genomic_DNA"/>
</dbReference>
<protein>
    <recommendedName>
        <fullName evidence="1">Cytochrome c-551</fullName>
    </recommendedName>
    <alternativeName>
        <fullName evidence="7">Cytochrome c551</fullName>
    </alternativeName>
</protein>
<keyword evidence="12" id="KW-1185">Reference proteome</keyword>
<keyword evidence="2" id="KW-0813">Transport</keyword>
<dbReference type="Pfam" id="PF00034">
    <property type="entry name" value="Cytochrom_C"/>
    <property type="match status" value="1"/>
</dbReference>
<feature type="binding site" description="axial binding residue" evidence="8">
    <location>
        <position position="38"/>
    </location>
    <ligand>
        <name>heme c</name>
        <dbReference type="ChEBI" id="CHEBI:61717"/>
    </ligand>
    <ligandPart>
        <name>Fe</name>
        <dbReference type="ChEBI" id="CHEBI:18248"/>
    </ligandPart>
</feature>
<feature type="binding site" description="covalent" evidence="8">
    <location>
        <position position="34"/>
    </location>
    <ligand>
        <name>heme c</name>
        <dbReference type="ChEBI" id="CHEBI:61717"/>
    </ligand>
</feature>
<dbReference type="GO" id="GO:0020037">
    <property type="term" value="F:heme binding"/>
    <property type="evidence" value="ECO:0007669"/>
    <property type="project" value="InterPro"/>
</dbReference>
<dbReference type="RefSeq" id="WP_092847787.1">
    <property type="nucleotide sequence ID" value="NZ_FOPY01000011.1"/>
</dbReference>
<dbReference type="InterPro" id="IPR036909">
    <property type="entry name" value="Cyt_c-like_dom_sf"/>
</dbReference>
<keyword evidence="9" id="KW-0732">Signal</keyword>
<evidence type="ECO:0000256" key="5">
    <source>
        <dbReference type="ARBA" id="ARBA00022982"/>
    </source>
</evidence>
<comment type="PTM">
    <text evidence="8">Binds 1 heme c group covalently per subunit.</text>
</comment>
<feature type="domain" description="Cytochrome c" evidence="10">
    <location>
        <begin position="20"/>
        <end position="104"/>
    </location>
</feature>
<evidence type="ECO:0000259" key="10">
    <source>
        <dbReference type="PROSITE" id="PS51007"/>
    </source>
</evidence>